<dbReference type="RefSeq" id="WP_344251986.1">
    <property type="nucleotide sequence ID" value="NZ_BAAAGQ010000010.1"/>
</dbReference>
<dbReference type="InterPro" id="IPR013321">
    <property type="entry name" value="Arc_rbn_hlx_hlx"/>
</dbReference>
<dbReference type="SUPFAM" id="SSF143100">
    <property type="entry name" value="TTHA1013/TTHA0281-like"/>
    <property type="match status" value="1"/>
</dbReference>
<dbReference type="SUPFAM" id="SSF47598">
    <property type="entry name" value="Ribbon-helix-helix"/>
    <property type="match status" value="1"/>
</dbReference>
<sequence length="135" mass="14598">MFKTPWPGDPRVNIQDKGGKAAGGAIVSVADHYTYRVHWSAEDGEYVGTVAELPSVSWLAEDRLEAFIGIQRVAEEIVADMEASGETPPVAIADRHYSGKFQVRVPEEVHRRLAIRAAEQGVSLNALASSRLAGA</sequence>
<gene>
    <name evidence="1" type="ORF">Aca07nite_46580</name>
</gene>
<name>A0ABQ3WMB9_9ACTN</name>
<evidence type="ECO:0000313" key="1">
    <source>
        <dbReference type="EMBL" id="GID47383.1"/>
    </source>
</evidence>
<reference evidence="1" key="1">
    <citation type="submission" date="2021-01" db="EMBL/GenBank/DDBJ databases">
        <title>Whole genome shotgun sequence of Actinoplanes capillaceus NBRC 16408.</title>
        <authorList>
            <person name="Komaki H."/>
            <person name="Tamura T."/>
        </authorList>
    </citation>
    <scope>NUCLEOTIDE SEQUENCE [LARGE SCALE GENOMIC DNA]</scope>
    <source>
        <strain evidence="1">NBRC 16408</strain>
    </source>
</reference>
<dbReference type="InterPro" id="IPR008651">
    <property type="entry name" value="Uncharacterised_HicB"/>
</dbReference>
<accession>A0ABQ3WMB9</accession>
<evidence type="ECO:0008006" key="2">
    <source>
        <dbReference type="Google" id="ProtNLM"/>
    </source>
</evidence>
<proteinExistence type="predicted"/>
<dbReference type="InterPro" id="IPR010985">
    <property type="entry name" value="Ribbon_hlx_hlx"/>
</dbReference>
<protein>
    <recommendedName>
        <fullName evidence="2">HicB family protein</fullName>
    </recommendedName>
</protein>
<comment type="caution">
    <text evidence="1">The sequence shown here is derived from an EMBL/GenBank/DDBJ whole genome shotgun (WGS) entry which is preliminary data.</text>
</comment>
<dbReference type="Gene3D" id="1.10.1220.10">
    <property type="entry name" value="Met repressor-like"/>
    <property type="match status" value="1"/>
</dbReference>
<organism evidence="1">
    <name type="scientific">Actinoplanes campanulatus</name>
    <dbReference type="NCBI Taxonomy" id="113559"/>
    <lineage>
        <taxon>Bacteria</taxon>
        <taxon>Bacillati</taxon>
        <taxon>Actinomycetota</taxon>
        <taxon>Actinomycetes</taxon>
        <taxon>Micromonosporales</taxon>
        <taxon>Micromonosporaceae</taxon>
        <taxon>Actinoplanes</taxon>
    </lineage>
</organism>
<dbReference type="EMBL" id="BOMF01000089">
    <property type="protein sequence ID" value="GID47383.1"/>
    <property type="molecule type" value="Genomic_DNA"/>
</dbReference>
<dbReference type="Pfam" id="PF05534">
    <property type="entry name" value="HicB"/>
    <property type="match status" value="1"/>
</dbReference>
<dbReference type="InterPro" id="IPR035069">
    <property type="entry name" value="TTHA1013/TTHA0281-like"/>
</dbReference>